<comment type="caution">
    <text evidence="6">The sequence shown here is derived from an EMBL/GenBank/DDBJ whole genome shotgun (WGS) entry which is preliminary data.</text>
</comment>
<feature type="repeat" description="ANK" evidence="3">
    <location>
        <begin position="670"/>
        <end position="702"/>
    </location>
</feature>
<feature type="compositionally biased region" description="Basic and acidic residues" evidence="4">
    <location>
        <begin position="952"/>
        <end position="968"/>
    </location>
</feature>
<gene>
    <name evidence="6" type="ORF">PG997_011557</name>
</gene>
<dbReference type="Pfam" id="PF00023">
    <property type="entry name" value="Ank"/>
    <property type="match status" value="1"/>
</dbReference>
<evidence type="ECO:0000313" key="7">
    <source>
        <dbReference type="Proteomes" id="UP001433268"/>
    </source>
</evidence>
<dbReference type="PROSITE" id="PS50088">
    <property type="entry name" value="ANK_REPEAT"/>
    <property type="match status" value="7"/>
</dbReference>
<evidence type="ECO:0000256" key="2">
    <source>
        <dbReference type="ARBA" id="ARBA00023043"/>
    </source>
</evidence>
<organism evidence="6 7">
    <name type="scientific">Apiospora hydei</name>
    <dbReference type="NCBI Taxonomy" id="1337664"/>
    <lineage>
        <taxon>Eukaryota</taxon>
        <taxon>Fungi</taxon>
        <taxon>Dikarya</taxon>
        <taxon>Ascomycota</taxon>
        <taxon>Pezizomycotina</taxon>
        <taxon>Sordariomycetes</taxon>
        <taxon>Xylariomycetidae</taxon>
        <taxon>Amphisphaeriales</taxon>
        <taxon>Apiosporaceae</taxon>
        <taxon>Apiospora</taxon>
    </lineage>
</organism>
<dbReference type="InterPro" id="IPR036770">
    <property type="entry name" value="Ankyrin_rpt-contain_sf"/>
</dbReference>
<evidence type="ECO:0000313" key="6">
    <source>
        <dbReference type="EMBL" id="KAK8071354.1"/>
    </source>
</evidence>
<feature type="repeat" description="ANK" evidence="3">
    <location>
        <begin position="806"/>
        <end position="838"/>
    </location>
</feature>
<dbReference type="SUPFAM" id="SSF52540">
    <property type="entry name" value="P-loop containing nucleoside triphosphate hydrolases"/>
    <property type="match status" value="1"/>
</dbReference>
<dbReference type="InterPro" id="IPR056884">
    <property type="entry name" value="NPHP3-like_N"/>
</dbReference>
<feature type="repeat" description="ANK" evidence="3">
    <location>
        <begin position="839"/>
        <end position="871"/>
    </location>
</feature>
<reference evidence="6 7" key="1">
    <citation type="submission" date="2023-01" db="EMBL/GenBank/DDBJ databases">
        <title>Analysis of 21 Apiospora genomes using comparative genomics revels a genus with tremendous synthesis potential of carbohydrate active enzymes and secondary metabolites.</title>
        <authorList>
            <person name="Sorensen T."/>
        </authorList>
    </citation>
    <scope>NUCLEOTIDE SEQUENCE [LARGE SCALE GENOMIC DNA]</scope>
    <source>
        <strain evidence="6 7">CBS 114990</strain>
    </source>
</reference>
<feature type="repeat" description="ANK" evidence="3">
    <location>
        <begin position="603"/>
        <end position="635"/>
    </location>
</feature>
<dbReference type="Proteomes" id="UP001433268">
    <property type="component" value="Unassembled WGS sequence"/>
</dbReference>
<keyword evidence="2 3" id="KW-0040">ANK repeat</keyword>
<proteinExistence type="predicted"/>
<dbReference type="RefSeq" id="XP_066665162.1">
    <property type="nucleotide sequence ID" value="XM_066815872.1"/>
</dbReference>
<sequence>MGEARDTQSQSMADRLGVGKADHSIIAARLAVGGDVGFRLQNPAEATHVNSIIGNSVVIKKGVKYPESPNRFKIIQWLKKHSRLDSHKKKDRLETAAQALPDTCNWIFTDKRFSYWRDGNSNRLWCYGNPGVGKTVLAAKIIRHLEKVVDRMRLGDENMRAVLYVYFDYQERENQTPAAILADLLSQMLSQKRYVSDDMTRKYDEWHGSEEMLGNQNYLRLLFSEAIAFQQIYLVLDGLDEYSDETKENRPQTLMDIIAQLPSNFKVLVMSRNDPTISKSLDFNGKIPIEAKTKDIAAFLEWRIGRSEVLKQTITAKFQTDDGATSKAYEGFVTKSRGNFLLAQLQMDAFEGRVGRGMGSIENFHGDWSYFYDVALQRIYAQQDSDKWKALATLSWVCYAARPLSIAELSQAVGGYRTADTIDGATLEAICAGLIIIDGSGTTRLLHHTVHEFLEQNEVFSLQSAHLSLARRCLRVLRERPNVQGIDNSQHLSSQRPAYLKYAADNWGYHVRRSQKDSAAWSLALEFLKDELSLSEATEYMDSIPTHLKSCRRDTTPRFTGLGRRYQGCEGYHPLHLAADEGYSWAVELLIRHCGNIDAEDNDGFSPLRLAFKSGHQNIITMLVDARADMNTPSSRDRWLILNTAASLGDDRLVRFLISRGADLNKRDGDGWTPIQLAVRYGRTETVHTLLEKGAELSSKDKLGDTLLHSFIKNWTNVTDKSLFWILVERGCPLELRDSEAFTPLQLAIACGNMSAAWLLVHKGANTGGKSWQGQTPLHTAVTYNQLPMVNFLLDQGADFEALDNQGFSPMHTAAALDRIAVMAAFICRGKGIDFRNKSGLTPLHIAAEKNRPAAVNLLLQNEADPDVGDRSDRTPLHLAIVEKSWDAAGLLVEAVQQLDKADHEQQCYLHLAAFSGGSSWSRRCSRPASQLTNAMSGAHPAACSHRRPRYHDRVPSHPEKGRREPRGCGRLQCAAPRGESRRGGPHTIADSQRR</sequence>
<evidence type="ECO:0000256" key="4">
    <source>
        <dbReference type="SAM" id="MobiDB-lite"/>
    </source>
</evidence>
<feature type="region of interest" description="Disordered" evidence="4">
    <location>
        <begin position="940"/>
        <end position="995"/>
    </location>
</feature>
<dbReference type="GeneID" id="92048932"/>
<dbReference type="PANTHER" id="PTHR24198">
    <property type="entry name" value="ANKYRIN REPEAT AND PROTEIN KINASE DOMAIN-CONTAINING PROTEIN"/>
    <property type="match status" value="1"/>
</dbReference>
<dbReference type="Pfam" id="PF24883">
    <property type="entry name" value="NPHP3_N"/>
    <property type="match status" value="1"/>
</dbReference>
<keyword evidence="7" id="KW-1185">Reference proteome</keyword>
<dbReference type="PANTHER" id="PTHR24198:SF165">
    <property type="entry name" value="ANKYRIN REPEAT-CONTAINING PROTEIN-RELATED"/>
    <property type="match status" value="1"/>
</dbReference>
<dbReference type="Pfam" id="PF12796">
    <property type="entry name" value="Ank_2"/>
    <property type="match status" value="3"/>
</dbReference>
<feature type="repeat" description="ANK" evidence="3">
    <location>
        <begin position="637"/>
        <end position="669"/>
    </location>
</feature>
<dbReference type="Gene3D" id="3.40.50.300">
    <property type="entry name" value="P-loop containing nucleotide triphosphate hydrolases"/>
    <property type="match status" value="1"/>
</dbReference>
<evidence type="ECO:0000256" key="1">
    <source>
        <dbReference type="ARBA" id="ARBA00022737"/>
    </source>
</evidence>
<accession>A0ABR1VJD9</accession>
<dbReference type="SMART" id="SM00248">
    <property type="entry name" value="ANK"/>
    <property type="match status" value="10"/>
</dbReference>
<dbReference type="InterPro" id="IPR007111">
    <property type="entry name" value="NACHT_NTPase"/>
</dbReference>
<dbReference type="InterPro" id="IPR027417">
    <property type="entry name" value="P-loop_NTPase"/>
</dbReference>
<dbReference type="Gene3D" id="1.25.40.20">
    <property type="entry name" value="Ankyrin repeat-containing domain"/>
    <property type="match status" value="2"/>
</dbReference>
<dbReference type="InterPro" id="IPR002110">
    <property type="entry name" value="Ankyrin_rpt"/>
</dbReference>
<dbReference type="EMBL" id="JAQQWN010000008">
    <property type="protein sequence ID" value="KAK8071354.1"/>
    <property type="molecule type" value="Genomic_DNA"/>
</dbReference>
<feature type="repeat" description="ANK" evidence="3">
    <location>
        <begin position="570"/>
        <end position="602"/>
    </location>
</feature>
<dbReference type="InterPro" id="IPR054471">
    <property type="entry name" value="GPIID_WHD"/>
</dbReference>
<dbReference type="Pfam" id="PF22939">
    <property type="entry name" value="WHD_GPIID"/>
    <property type="match status" value="1"/>
</dbReference>
<keyword evidence="1" id="KW-0677">Repeat</keyword>
<evidence type="ECO:0000259" key="5">
    <source>
        <dbReference type="PROSITE" id="PS50837"/>
    </source>
</evidence>
<dbReference type="SUPFAM" id="SSF48403">
    <property type="entry name" value="Ankyrin repeat"/>
    <property type="match status" value="1"/>
</dbReference>
<protein>
    <submittedName>
        <fullName evidence="6">Ankyrin</fullName>
    </submittedName>
</protein>
<evidence type="ECO:0000256" key="3">
    <source>
        <dbReference type="PROSITE-ProRule" id="PRU00023"/>
    </source>
</evidence>
<dbReference type="PROSITE" id="PS50837">
    <property type="entry name" value="NACHT"/>
    <property type="match status" value="1"/>
</dbReference>
<feature type="domain" description="NACHT" evidence="5">
    <location>
        <begin position="122"/>
        <end position="274"/>
    </location>
</feature>
<feature type="repeat" description="ANK" evidence="3">
    <location>
        <begin position="773"/>
        <end position="805"/>
    </location>
</feature>
<name>A0ABR1VJD9_9PEZI</name>
<dbReference type="PROSITE" id="PS50297">
    <property type="entry name" value="ANK_REP_REGION"/>
    <property type="match status" value="6"/>
</dbReference>